<feature type="domain" description="PDZ" evidence="1">
    <location>
        <begin position="1"/>
        <end position="61"/>
    </location>
</feature>
<dbReference type="InParanoid" id="A0A6L2Q407"/>
<feature type="domain" description="PDZ" evidence="1">
    <location>
        <begin position="434"/>
        <end position="516"/>
    </location>
</feature>
<comment type="caution">
    <text evidence="2">The sequence shown here is derived from an EMBL/GenBank/DDBJ whole genome shotgun (WGS) entry which is preliminary data.</text>
</comment>
<dbReference type="InterPro" id="IPR001478">
    <property type="entry name" value="PDZ"/>
</dbReference>
<feature type="non-terminal residue" evidence="2">
    <location>
        <position position="1"/>
    </location>
</feature>
<proteinExistence type="predicted"/>
<dbReference type="CDD" id="cd00136">
    <property type="entry name" value="PDZ_canonical"/>
    <property type="match status" value="1"/>
</dbReference>
<feature type="domain" description="PDZ" evidence="1">
    <location>
        <begin position="318"/>
        <end position="404"/>
    </location>
</feature>
<dbReference type="InterPro" id="IPR051342">
    <property type="entry name" value="PDZ_scaffold"/>
</dbReference>
<reference evidence="3" key="1">
    <citation type="submission" date="2020-01" db="EMBL/GenBank/DDBJ databases">
        <title>Draft genome sequence of the Termite Coptotermes fromosanus.</title>
        <authorList>
            <person name="Itakura S."/>
            <person name="Yosikawa Y."/>
            <person name="Umezawa K."/>
        </authorList>
    </citation>
    <scope>NUCLEOTIDE SEQUENCE [LARGE SCALE GENOMIC DNA]</scope>
</reference>
<keyword evidence="3" id="KW-1185">Reference proteome</keyword>
<dbReference type="Pfam" id="PF00595">
    <property type="entry name" value="PDZ"/>
    <property type="match status" value="4"/>
</dbReference>
<dbReference type="AlphaFoldDB" id="A0A6L2Q407"/>
<dbReference type="Gene3D" id="2.30.42.10">
    <property type="match status" value="4"/>
</dbReference>
<name>A0A6L2Q407_COPFO</name>
<protein>
    <recommendedName>
        <fullName evidence="1">PDZ domain-containing protein</fullName>
    </recommendedName>
</protein>
<evidence type="ECO:0000313" key="2">
    <source>
        <dbReference type="EMBL" id="GFG37578.1"/>
    </source>
</evidence>
<dbReference type="Proteomes" id="UP000502823">
    <property type="component" value="Unassembled WGS sequence"/>
</dbReference>
<dbReference type="OrthoDB" id="438726at2759"/>
<dbReference type="PROSITE" id="PS50106">
    <property type="entry name" value="PDZ"/>
    <property type="match status" value="4"/>
</dbReference>
<sequence>RCVVVQEVFPEGLVSQDGRLKPGDQLIEINGIDMTTASHHQTCQALRKLSPVLRLGVYRERIESYNTRSSVHYIEEIHTVTLERQTNQQLGVRLSGWWMEQGIFILEIIPGSPAAMSGQLEPYDRILSVNGEDVASCRLDQASRLIQSHEKVTLVVARKKLNRHSQSTADLALPVCHERTKSAPEALGSNVQPSVEPVCAPVQTQQSESIKNANVDPAFHSSLAPSQTWQATQQHVSPDKNLNNITKSMFYERSHSHSCDSLQNVEAKPYYQGPSSPSTRNVPLPIIRKPCKEVAVEDLAVNIKRNLQIDSMQLQQKCVTINKEPNESLGMRIGGGLGSNEGDIPIYIANIHPQGCVGRTQQILKGDILLNVNGTSLTGLTHTQAVALLKATVESTQVSLGVLEGPETSLGSYNFIPSWLYWQKLPRCLQFPKTVILHRSPGASLGFSIVGGEDPVRGPEAIHILFVVQDSPAAKHGKLRCGDRLLAVDGHSLENVKHSTAVAMLKQTGSKVTLEVVSWLGTEL</sequence>
<dbReference type="FunCoup" id="A0A6L2Q407">
    <property type="interactions" value="93"/>
</dbReference>
<evidence type="ECO:0000259" key="1">
    <source>
        <dbReference type="PROSITE" id="PS50106"/>
    </source>
</evidence>
<dbReference type="SMART" id="SM00228">
    <property type="entry name" value="PDZ"/>
    <property type="match status" value="4"/>
</dbReference>
<dbReference type="CDD" id="cd06679">
    <property type="entry name" value="PDZ3_LNX1_2-like"/>
    <property type="match status" value="1"/>
</dbReference>
<dbReference type="PANTHER" id="PTHR19964:SF84">
    <property type="entry name" value="LIGAND OF NUMB PROTEIN X 2-LIKE ISOFORM X1"/>
    <property type="match status" value="1"/>
</dbReference>
<organism evidence="2 3">
    <name type="scientific">Coptotermes formosanus</name>
    <name type="common">Formosan subterranean termite</name>
    <dbReference type="NCBI Taxonomy" id="36987"/>
    <lineage>
        <taxon>Eukaryota</taxon>
        <taxon>Metazoa</taxon>
        <taxon>Ecdysozoa</taxon>
        <taxon>Arthropoda</taxon>
        <taxon>Hexapoda</taxon>
        <taxon>Insecta</taxon>
        <taxon>Pterygota</taxon>
        <taxon>Neoptera</taxon>
        <taxon>Polyneoptera</taxon>
        <taxon>Dictyoptera</taxon>
        <taxon>Blattodea</taxon>
        <taxon>Blattoidea</taxon>
        <taxon>Termitoidae</taxon>
        <taxon>Rhinotermitidae</taxon>
        <taxon>Coptotermes</taxon>
    </lineage>
</organism>
<dbReference type="InterPro" id="IPR036034">
    <property type="entry name" value="PDZ_sf"/>
</dbReference>
<dbReference type="SUPFAM" id="SSF50156">
    <property type="entry name" value="PDZ domain-like"/>
    <property type="match status" value="4"/>
</dbReference>
<gene>
    <name evidence="2" type="ORF">Cfor_12420</name>
</gene>
<evidence type="ECO:0000313" key="3">
    <source>
        <dbReference type="Proteomes" id="UP000502823"/>
    </source>
</evidence>
<dbReference type="PANTHER" id="PTHR19964">
    <property type="entry name" value="MULTIPLE PDZ DOMAIN PROTEIN"/>
    <property type="match status" value="1"/>
</dbReference>
<feature type="domain" description="PDZ" evidence="1">
    <location>
        <begin position="79"/>
        <end position="160"/>
    </location>
</feature>
<accession>A0A6L2Q407</accession>
<dbReference type="EMBL" id="BLKM01000703">
    <property type="protein sequence ID" value="GFG37578.1"/>
    <property type="molecule type" value="Genomic_DNA"/>
</dbReference>